<accession>A0ABQ9H6D7</accession>
<keyword evidence="2" id="KW-1185">Reference proteome</keyword>
<evidence type="ECO:0000313" key="2">
    <source>
        <dbReference type="Proteomes" id="UP001159363"/>
    </source>
</evidence>
<dbReference type="CDD" id="cd01647">
    <property type="entry name" value="RT_LTR"/>
    <property type="match status" value="1"/>
</dbReference>
<dbReference type="InterPro" id="IPR043502">
    <property type="entry name" value="DNA/RNA_pol_sf"/>
</dbReference>
<sequence>MAFGKVSEFSTTKPDTWPQYKVRFSFFVETNKITNAKHYEELIQVLDSLFNPNKNEIALCLVFENRKQQSTEIIVEFKQLSRECNFQDLGKQFLICIVCGVKYERLQHQLLLESILTFDTAVKISAAFEVANRNVETISAAQNEFKHDCEGRCSKLENLQEYTKNSKCQVSSARNDVAITRFWCGVVGHEVPECRHKILFVQDILGGYAAVAEVLGAQRQRNQMCVTLILGGSEESTRDNEDHYGTLFYVNLGIDQVQVYKVSLQLNEKPHEFEIDSGAALTIVNHDVFIKLWPDVKKRPVLQPSKHFGSVYGDVSVKVNFKGKCSVQKLIMADYAGKSLLGINWFEDLGISVLDIHRIEDDSSILKEYEPLFHEEGFPPLKVPPVHIKLKTDAEPKFLKALCTRVHEALDMLVKERVLEPTTFSSWATPVVQVIRISADYSNTVTTCVQQNVFPLPTIQELFANLGCSKVFSKLDVKQAYLQLLGLVCVRRLPQGLSAAPGTFQHFIAQLLSGLQGVPVFLYDIEIAGSSGQEHAERLKEVLHRMIEGTVNLEWPQVHFLGFIVNKARVQPDGEKFHAIHEAPEPKNKTELKAFLELLNFYASFLKGKANIVEPLHRLLNGNTTWNFVRTEMETFQNCTTLLHATSVITLALCAGTHGIAGGAA</sequence>
<organism evidence="1 2">
    <name type="scientific">Dryococelus australis</name>
    <dbReference type="NCBI Taxonomy" id="614101"/>
    <lineage>
        <taxon>Eukaryota</taxon>
        <taxon>Metazoa</taxon>
        <taxon>Ecdysozoa</taxon>
        <taxon>Arthropoda</taxon>
        <taxon>Hexapoda</taxon>
        <taxon>Insecta</taxon>
        <taxon>Pterygota</taxon>
        <taxon>Neoptera</taxon>
        <taxon>Polyneoptera</taxon>
        <taxon>Phasmatodea</taxon>
        <taxon>Verophasmatodea</taxon>
        <taxon>Anareolatae</taxon>
        <taxon>Phasmatidae</taxon>
        <taxon>Eurycanthinae</taxon>
        <taxon>Dryococelus</taxon>
    </lineage>
</organism>
<reference evidence="1 2" key="1">
    <citation type="submission" date="2023-02" db="EMBL/GenBank/DDBJ databases">
        <title>LHISI_Scaffold_Assembly.</title>
        <authorList>
            <person name="Stuart O.P."/>
            <person name="Cleave R."/>
            <person name="Magrath M.J.L."/>
            <person name="Mikheyev A.S."/>
        </authorList>
    </citation>
    <scope>NUCLEOTIDE SEQUENCE [LARGE SCALE GENOMIC DNA]</scope>
    <source>
        <strain evidence="1">Daus_M_001</strain>
        <tissue evidence="1">Leg muscle</tissue>
    </source>
</reference>
<dbReference type="SUPFAM" id="SSF50630">
    <property type="entry name" value="Acid proteases"/>
    <property type="match status" value="1"/>
</dbReference>
<dbReference type="PANTHER" id="PTHR37984">
    <property type="entry name" value="PROTEIN CBG26694"/>
    <property type="match status" value="1"/>
</dbReference>
<comment type="caution">
    <text evidence="1">The sequence shown here is derived from an EMBL/GenBank/DDBJ whole genome shotgun (WGS) entry which is preliminary data.</text>
</comment>
<protein>
    <submittedName>
        <fullName evidence="1">Uncharacterized protein</fullName>
    </submittedName>
</protein>
<dbReference type="InterPro" id="IPR050951">
    <property type="entry name" value="Retrovirus_Pol_polyprotein"/>
</dbReference>
<dbReference type="Gene3D" id="2.40.70.10">
    <property type="entry name" value="Acid Proteases"/>
    <property type="match status" value="1"/>
</dbReference>
<dbReference type="Proteomes" id="UP001159363">
    <property type="component" value="Chromosome 6"/>
</dbReference>
<dbReference type="EMBL" id="JARBHB010000007">
    <property type="protein sequence ID" value="KAJ8879856.1"/>
    <property type="molecule type" value="Genomic_DNA"/>
</dbReference>
<proteinExistence type="predicted"/>
<dbReference type="InterPro" id="IPR021109">
    <property type="entry name" value="Peptidase_aspartic_dom_sf"/>
</dbReference>
<dbReference type="Gene3D" id="3.30.70.270">
    <property type="match status" value="2"/>
</dbReference>
<dbReference type="InterPro" id="IPR043128">
    <property type="entry name" value="Rev_trsase/Diguanyl_cyclase"/>
</dbReference>
<dbReference type="Gene3D" id="3.10.10.10">
    <property type="entry name" value="HIV Type 1 Reverse Transcriptase, subunit A, domain 1"/>
    <property type="match status" value="1"/>
</dbReference>
<dbReference type="PANTHER" id="PTHR37984:SF13">
    <property type="entry name" value="RIBONUCLEASE H"/>
    <property type="match status" value="1"/>
</dbReference>
<gene>
    <name evidence="1" type="ORF">PR048_020473</name>
</gene>
<name>A0ABQ9H6D7_9NEOP</name>
<evidence type="ECO:0000313" key="1">
    <source>
        <dbReference type="EMBL" id="KAJ8879856.1"/>
    </source>
</evidence>
<dbReference type="SUPFAM" id="SSF56672">
    <property type="entry name" value="DNA/RNA polymerases"/>
    <property type="match status" value="1"/>
</dbReference>